<proteinExistence type="predicted"/>
<dbReference type="RefSeq" id="WP_068265620.1">
    <property type="nucleotide sequence ID" value="NZ_LWSK01000092.1"/>
</dbReference>
<dbReference type="InterPro" id="IPR000953">
    <property type="entry name" value="Chromo/chromo_shadow_dom"/>
</dbReference>
<evidence type="ECO:0000259" key="3">
    <source>
        <dbReference type="PROSITE" id="PS50013"/>
    </source>
</evidence>
<dbReference type="InterPro" id="IPR007433">
    <property type="entry name" value="DUF481"/>
</dbReference>
<comment type="caution">
    <text evidence="4">The sequence shown here is derived from an EMBL/GenBank/DDBJ whole genome shotgun (WGS) entry which is preliminary data.</text>
</comment>
<evidence type="ECO:0000313" key="5">
    <source>
        <dbReference type="Proteomes" id="UP000322699"/>
    </source>
</evidence>
<feature type="signal peptide" evidence="2">
    <location>
        <begin position="1"/>
        <end position="30"/>
    </location>
</feature>
<evidence type="ECO:0000313" key="4">
    <source>
        <dbReference type="EMBL" id="KAA1257846.1"/>
    </source>
</evidence>
<sequence precursor="true">MQRAYNHWTNFPILWTLWLVLSAWTSSANAGDSPLPLWQQGVSTFNGTGYVLPETDAVASPPANTGSYTGSYTMPVDPTQQIQAVAGYSDLGPSLNSPTLPPPIPSYTTSEIADLQGPDLTFPSLSDPKIPAPVVPDSIPDSANTPIGSGAASDSKDLSSQLNAQLDSAAFDGPAPLDQEVIRWYQYPRRWTKGWDSHAEFGLDGSEGNADTLAIQTGIETKRKTELYTFALDLDYRQATSRGVTTEENGRLNLDYDRMIRDSKWAAFGKFGLEWDTFKAFDLRVNMNGGLGYHWIRSDTATLVTRFGAGASREFGSPIDEWTPEGVFGIEAERQLTERQKLKGKLDYFPSWADFGDYRIVADASWEILLDGSENFSLKLSATDRYDSTPQGALANDLYYSLLLLYKF</sequence>
<reference evidence="4 5" key="1">
    <citation type="submission" date="2019-08" db="EMBL/GenBank/DDBJ databases">
        <title>Deep-cultivation of Planctomycetes and their phenomic and genomic characterization uncovers novel biology.</title>
        <authorList>
            <person name="Wiegand S."/>
            <person name="Jogler M."/>
            <person name="Boedeker C."/>
            <person name="Pinto D."/>
            <person name="Vollmers J."/>
            <person name="Rivas-Marin E."/>
            <person name="Kohn T."/>
            <person name="Peeters S.H."/>
            <person name="Heuer A."/>
            <person name="Rast P."/>
            <person name="Oberbeckmann S."/>
            <person name="Bunk B."/>
            <person name="Jeske O."/>
            <person name="Meyerdierks A."/>
            <person name="Storesund J.E."/>
            <person name="Kallscheuer N."/>
            <person name="Luecker S."/>
            <person name="Lage O.M."/>
            <person name="Pohl T."/>
            <person name="Merkel B.J."/>
            <person name="Hornburger P."/>
            <person name="Mueller R.-W."/>
            <person name="Bruemmer F."/>
            <person name="Labrenz M."/>
            <person name="Spormann A.M."/>
            <person name="Op Den Camp H."/>
            <person name="Overmann J."/>
            <person name="Amann R."/>
            <person name="Jetten M.S.M."/>
            <person name="Mascher T."/>
            <person name="Medema M.H."/>
            <person name="Devos D.P."/>
            <person name="Kaster A.-K."/>
            <person name="Ovreas L."/>
            <person name="Rohde M."/>
            <person name="Galperin M.Y."/>
            <person name="Jogler C."/>
        </authorList>
    </citation>
    <scope>NUCLEOTIDE SEQUENCE [LARGE SCALE GENOMIC DNA]</scope>
    <source>
        <strain evidence="4 5">LF1</strain>
    </source>
</reference>
<dbReference type="EMBL" id="VRLW01000001">
    <property type="protein sequence ID" value="KAA1257846.1"/>
    <property type="molecule type" value="Genomic_DNA"/>
</dbReference>
<feature type="region of interest" description="Disordered" evidence="1">
    <location>
        <begin position="116"/>
        <end position="159"/>
    </location>
</feature>
<evidence type="ECO:0000256" key="2">
    <source>
        <dbReference type="SAM" id="SignalP"/>
    </source>
</evidence>
<feature type="domain" description="Chromo" evidence="3">
    <location>
        <begin position="330"/>
        <end position="367"/>
    </location>
</feature>
<protein>
    <recommendedName>
        <fullName evidence="3">Chromo domain-containing protein</fullName>
    </recommendedName>
</protein>
<dbReference type="Pfam" id="PF04338">
    <property type="entry name" value="DUF481"/>
    <property type="match status" value="1"/>
</dbReference>
<keyword evidence="2" id="KW-0732">Signal</keyword>
<accession>A0A5B1CBB0</accession>
<gene>
    <name evidence="4" type="ORF">LF1_03360</name>
</gene>
<dbReference type="AlphaFoldDB" id="A0A5B1CBB0"/>
<name>A0A5B1CBB0_9BACT</name>
<feature type="chain" id="PRO_5022720897" description="Chromo domain-containing protein" evidence="2">
    <location>
        <begin position="31"/>
        <end position="408"/>
    </location>
</feature>
<dbReference type="Proteomes" id="UP000322699">
    <property type="component" value="Unassembled WGS sequence"/>
</dbReference>
<evidence type="ECO:0000256" key="1">
    <source>
        <dbReference type="SAM" id="MobiDB-lite"/>
    </source>
</evidence>
<organism evidence="4 5">
    <name type="scientific">Rubripirellula obstinata</name>
    <dbReference type="NCBI Taxonomy" id="406547"/>
    <lineage>
        <taxon>Bacteria</taxon>
        <taxon>Pseudomonadati</taxon>
        <taxon>Planctomycetota</taxon>
        <taxon>Planctomycetia</taxon>
        <taxon>Pirellulales</taxon>
        <taxon>Pirellulaceae</taxon>
        <taxon>Rubripirellula</taxon>
    </lineage>
</organism>
<dbReference type="PROSITE" id="PS50013">
    <property type="entry name" value="CHROMO_2"/>
    <property type="match status" value="1"/>
</dbReference>
<keyword evidence="5" id="KW-1185">Reference proteome</keyword>